<dbReference type="GO" id="GO:0005737">
    <property type="term" value="C:cytoplasm"/>
    <property type="evidence" value="ECO:0007669"/>
    <property type="project" value="TreeGrafter"/>
</dbReference>
<feature type="binding site" evidence="14">
    <location>
        <position position="52"/>
    </location>
    <ligand>
        <name>Zn(2+)</name>
        <dbReference type="ChEBI" id="CHEBI:29105"/>
    </ligand>
</feature>
<keyword evidence="15" id="KW-0408">Iron</keyword>
<dbReference type="Gene3D" id="3.30.428.10">
    <property type="entry name" value="HIT-like"/>
    <property type="match status" value="2"/>
</dbReference>
<feature type="binding site" evidence="15">
    <location>
        <position position="181"/>
    </location>
    <ligand>
        <name>Fe cation</name>
        <dbReference type="ChEBI" id="CHEBI:24875"/>
    </ligand>
</feature>
<dbReference type="PIRSF" id="PIRSF000808">
    <property type="entry name" value="GalT"/>
    <property type="match status" value="1"/>
</dbReference>
<organism evidence="19 20">
    <name type="scientific">Candidatus Gottesmanbacteria bacterium RBG_13_45_10</name>
    <dbReference type="NCBI Taxonomy" id="1798370"/>
    <lineage>
        <taxon>Bacteria</taxon>
        <taxon>Candidatus Gottesmaniibacteriota</taxon>
    </lineage>
</organism>
<dbReference type="NCBIfam" id="TIGR00209">
    <property type="entry name" value="galT_1"/>
    <property type="match status" value="1"/>
</dbReference>
<dbReference type="SUPFAM" id="SSF54197">
    <property type="entry name" value="HIT-like"/>
    <property type="match status" value="2"/>
</dbReference>
<evidence type="ECO:0000256" key="7">
    <source>
        <dbReference type="ARBA" id="ARBA00022695"/>
    </source>
</evidence>
<feature type="binding site" evidence="15">
    <location>
        <position position="295"/>
    </location>
    <ligand>
        <name>Fe cation</name>
        <dbReference type="ChEBI" id="CHEBI:24875"/>
    </ligand>
</feature>
<dbReference type="AlphaFoldDB" id="A0A1F5ZGN1"/>
<feature type="binding site" evidence="14">
    <location>
        <position position="49"/>
    </location>
    <ligand>
        <name>Zn(2+)</name>
        <dbReference type="ChEBI" id="CHEBI:29105"/>
    </ligand>
</feature>
<dbReference type="PROSITE" id="PS00117">
    <property type="entry name" value="GAL_P_UDP_TRANSF_I"/>
    <property type="match status" value="1"/>
</dbReference>
<feature type="binding site" evidence="14">
    <location>
        <position position="163"/>
    </location>
    <ligand>
        <name>Zn(2+)</name>
        <dbReference type="ChEBI" id="CHEBI:29105"/>
    </ligand>
</feature>
<evidence type="ECO:0000256" key="1">
    <source>
        <dbReference type="ARBA" id="ARBA00001107"/>
    </source>
</evidence>
<feature type="binding site" evidence="14">
    <location>
        <position position="112"/>
    </location>
    <ligand>
        <name>Zn(2+)</name>
        <dbReference type="ChEBI" id="CHEBI:29105"/>
    </ligand>
</feature>
<evidence type="ECO:0000256" key="10">
    <source>
        <dbReference type="ARBA" id="ARBA00023144"/>
    </source>
</evidence>
<evidence type="ECO:0000256" key="4">
    <source>
        <dbReference type="ARBA" id="ARBA00012384"/>
    </source>
</evidence>
<evidence type="ECO:0000256" key="16">
    <source>
        <dbReference type="RuleBase" id="RU000506"/>
    </source>
</evidence>
<dbReference type="InterPro" id="IPR036265">
    <property type="entry name" value="HIT-like_sf"/>
</dbReference>
<protein>
    <recommendedName>
        <fullName evidence="5 12">Galactose-1-phosphate uridylyltransferase</fullName>
        <ecNumber evidence="4 12">2.7.7.12</ecNumber>
    </recommendedName>
</protein>
<dbReference type="InterPro" id="IPR005850">
    <property type="entry name" value="GalP_Utransf_C"/>
</dbReference>
<dbReference type="NCBIfam" id="NF008724">
    <property type="entry name" value="PRK11720.1"/>
    <property type="match status" value="1"/>
</dbReference>
<keyword evidence="8 14" id="KW-0479">Metal-binding</keyword>
<dbReference type="Proteomes" id="UP000177268">
    <property type="component" value="Unassembled WGS sequence"/>
</dbReference>
<evidence type="ECO:0000256" key="15">
    <source>
        <dbReference type="PIRSR" id="PIRSR000808-4"/>
    </source>
</evidence>
<dbReference type="Pfam" id="PF02744">
    <property type="entry name" value="GalP_UDP_tr_C"/>
    <property type="match status" value="1"/>
</dbReference>
<name>A0A1F5ZGN1_9BACT</name>
<dbReference type="PANTHER" id="PTHR11943">
    <property type="entry name" value="GALACTOSE-1-PHOSPHATE URIDYLYLTRANSFERASE"/>
    <property type="match status" value="1"/>
</dbReference>
<dbReference type="GO" id="GO:0008108">
    <property type="term" value="F:UDP-glucose:hexose-1-phosphate uridylyltransferase activity"/>
    <property type="evidence" value="ECO:0007669"/>
    <property type="project" value="UniProtKB-UniRule"/>
</dbReference>
<reference evidence="19 20" key="1">
    <citation type="journal article" date="2016" name="Nat. Commun.">
        <title>Thousands of microbial genomes shed light on interconnected biogeochemical processes in an aquifer system.</title>
        <authorList>
            <person name="Anantharaman K."/>
            <person name="Brown C.T."/>
            <person name="Hug L.A."/>
            <person name="Sharon I."/>
            <person name="Castelle C.J."/>
            <person name="Probst A.J."/>
            <person name="Thomas B.C."/>
            <person name="Singh A."/>
            <person name="Wilkins M.J."/>
            <person name="Karaoz U."/>
            <person name="Brodie E.L."/>
            <person name="Williams K.H."/>
            <person name="Hubbard S.S."/>
            <person name="Banfield J.F."/>
        </authorList>
    </citation>
    <scope>NUCLEOTIDE SEQUENCE [LARGE SCALE GENOMIC DNA]</scope>
</reference>
<comment type="catalytic activity">
    <reaction evidence="1 16">
        <text>alpha-D-galactose 1-phosphate + UDP-alpha-D-glucose = alpha-D-glucose 1-phosphate + UDP-alpha-D-galactose</text>
        <dbReference type="Rhea" id="RHEA:13989"/>
        <dbReference type="ChEBI" id="CHEBI:58336"/>
        <dbReference type="ChEBI" id="CHEBI:58601"/>
        <dbReference type="ChEBI" id="CHEBI:58885"/>
        <dbReference type="ChEBI" id="CHEBI:66914"/>
        <dbReference type="EC" id="2.7.7.12"/>
    </reaction>
</comment>
<evidence type="ECO:0000256" key="13">
    <source>
        <dbReference type="PIRSR" id="PIRSR000808-1"/>
    </source>
</evidence>
<comment type="caution">
    <text evidence="19">The sequence shown here is derived from an EMBL/GenBank/DDBJ whole genome shotgun (WGS) entry which is preliminary data.</text>
</comment>
<keyword evidence="11 16" id="KW-0119">Carbohydrate metabolism</keyword>
<dbReference type="PANTHER" id="PTHR11943:SF1">
    <property type="entry name" value="GALACTOSE-1-PHOSPHATE URIDYLYLTRANSFERASE"/>
    <property type="match status" value="1"/>
</dbReference>
<comment type="pathway">
    <text evidence="2 16">Carbohydrate metabolism; galactose metabolism.</text>
</comment>
<feature type="active site" description="Tele-UMP-histidine intermediate" evidence="13">
    <location>
        <position position="165"/>
    </location>
</feature>
<dbReference type="Pfam" id="PF01087">
    <property type="entry name" value="GalP_UDP_transf"/>
    <property type="match status" value="1"/>
</dbReference>
<dbReference type="InterPro" id="IPR001937">
    <property type="entry name" value="GalP_UDPtransf1"/>
</dbReference>
<evidence type="ECO:0000256" key="14">
    <source>
        <dbReference type="PIRSR" id="PIRSR000808-3"/>
    </source>
</evidence>
<dbReference type="UniPathway" id="UPA00214"/>
<dbReference type="FunFam" id="3.30.428.10:FF:000001">
    <property type="entry name" value="Galactose-1-phosphate uridylyltransferase"/>
    <property type="match status" value="1"/>
</dbReference>
<feature type="binding site" evidence="15">
    <location>
        <position position="280"/>
    </location>
    <ligand>
        <name>Fe cation</name>
        <dbReference type="ChEBI" id="CHEBI:24875"/>
    </ligand>
</feature>
<dbReference type="EC" id="2.7.7.12" evidence="4 12"/>
<evidence type="ECO:0000259" key="17">
    <source>
        <dbReference type="Pfam" id="PF01087"/>
    </source>
</evidence>
<evidence type="ECO:0000313" key="20">
    <source>
        <dbReference type="Proteomes" id="UP000177268"/>
    </source>
</evidence>
<evidence type="ECO:0000256" key="12">
    <source>
        <dbReference type="NCBIfam" id="TIGR00209"/>
    </source>
</evidence>
<comment type="similarity">
    <text evidence="3 16">Belongs to the galactose-1-phosphate uridylyltransferase type 1 family.</text>
</comment>
<evidence type="ECO:0000313" key="19">
    <source>
        <dbReference type="EMBL" id="OGG11473.1"/>
    </source>
</evidence>
<dbReference type="InterPro" id="IPR005849">
    <property type="entry name" value="GalP_Utransf_N"/>
</dbReference>
<evidence type="ECO:0000256" key="3">
    <source>
        <dbReference type="ARBA" id="ARBA00010951"/>
    </source>
</evidence>
<keyword evidence="10 16" id="KW-0299">Galactose metabolism</keyword>
<evidence type="ECO:0000256" key="9">
    <source>
        <dbReference type="ARBA" id="ARBA00022833"/>
    </source>
</evidence>
<feature type="domain" description="Galactose-1-phosphate uridyl transferase C-terminal" evidence="18">
    <location>
        <begin position="182"/>
        <end position="339"/>
    </location>
</feature>
<dbReference type="GO" id="GO:0033499">
    <property type="term" value="P:galactose catabolic process via UDP-galactose, Leloir pathway"/>
    <property type="evidence" value="ECO:0007669"/>
    <property type="project" value="TreeGrafter"/>
</dbReference>
<dbReference type="CDD" id="cd00608">
    <property type="entry name" value="GalT"/>
    <property type="match status" value="1"/>
</dbReference>
<evidence type="ECO:0000256" key="8">
    <source>
        <dbReference type="ARBA" id="ARBA00022723"/>
    </source>
</evidence>
<dbReference type="InterPro" id="IPR019779">
    <property type="entry name" value="GalP_UDPtransf1_His-AS"/>
</dbReference>
<feature type="domain" description="Galactose-1-phosphate uridyl transferase N-terminal" evidence="17">
    <location>
        <begin position="5"/>
        <end position="175"/>
    </location>
</feature>
<comment type="cofactor">
    <cofactor evidence="14">
        <name>Zn(2+)</name>
        <dbReference type="ChEBI" id="CHEBI:29105"/>
    </cofactor>
    <text evidence="14">Binds 1 zinc ion per subunit.</text>
</comment>
<dbReference type="EMBL" id="MFIZ01000027">
    <property type="protein sequence ID" value="OGG11473.1"/>
    <property type="molecule type" value="Genomic_DNA"/>
</dbReference>
<evidence type="ECO:0000256" key="11">
    <source>
        <dbReference type="ARBA" id="ARBA00023277"/>
    </source>
</evidence>
<dbReference type="GO" id="GO:0008270">
    <property type="term" value="F:zinc ion binding"/>
    <property type="evidence" value="ECO:0007669"/>
    <property type="project" value="InterPro"/>
</dbReference>
<feature type="binding site" evidence="15">
    <location>
        <position position="297"/>
    </location>
    <ligand>
        <name>Fe cation</name>
        <dbReference type="ChEBI" id="CHEBI:24875"/>
    </ligand>
</feature>
<comment type="cofactor">
    <cofactor evidence="15">
        <name>Fe cation</name>
        <dbReference type="ChEBI" id="CHEBI:24875"/>
    </cofactor>
    <text evidence="15">Binds 1 Fe cation per subunit.</text>
</comment>
<evidence type="ECO:0000259" key="18">
    <source>
        <dbReference type="Pfam" id="PF02744"/>
    </source>
</evidence>
<gene>
    <name evidence="19" type="ORF">A2Z00_02920</name>
</gene>
<keyword evidence="6 16" id="KW-0808">Transferase</keyword>
<sequence>MVDTTKPHRRRNPLTGEWLLVSPHRAKRPWQGCVEPTVGNQLPGFDPSCYLCPGNTRASGVANPKYNSTFVFTNDHPSLLPDTQSGPIAGSDLFQAQNERGTSRVVCYSPSHNRTMADMTVAQISEVVKTWTAEYKRIGANDFISYVQIFENKGAIMGPSSPHPHSQIWANEHIPTIPAKEQETQAAYLKNHKKQLLLAYLEAEQKEQTRLLWENASFAVLVPFWATWPYETMILPKAHRPDITTLEPSEITDLADILRTLNRRYDTLFATQFPFSMGIHQAPTDKKPHDEWQMHFHFFPPLLRSATIKKYFVGYEMLAEAQRDINPEDAAQTLRNIHEK</sequence>
<dbReference type="STRING" id="1798370.A2Z00_02920"/>
<keyword evidence="9 14" id="KW-0862">Zinc</keyword>
<evidence type="ECO:0000256" key="5">
    <source>
        <dbReference type="ARBA" id="ARBA00016340"/>
    </source>
</evidence>
<evidence type="ECO:0000256" key="2">
    <source>
        <dbReference type="ARBA" id="ARBA00004947"/>
    </source>
</evidence>
<keyword evidence="7 16" id="KW-0548">Nucleotidyltransferase</keyword>
<proteinExistence type="inferred from homology"/>
<evidence type="ECO:0000256" key="6">
    <source>
        <dbReference type="ARBA" id="ARBA00022679"/>
    </source>
</evidence>
<accession>A0A1F5ZGN1</accession>